<accession>A0A6J4THA1</accession>
<evidence type="ECO:0000313" key="6">
    <source>
        <dbReference type="EMBL" id="CAA9523401.1"/>
    </source>
</evidence>
<name>A0A6J4THA1_9ACTN</name>
<sequence>MLDLRRLRVLREVARQGSLAAAARTLQYTPSAVSQHVAQLERELGCGLVERSANGIGLTEAGWLLVDEAEGILRQVDLLEEQVQATAGLRLGRLRLGSFGTAGPTLLAPAVDQYASHFPEAEIVVLESDPEDSLPRLVARELDLVVTYEYDLRPVPVPPGLRRHLLCVDPIRLVVPRGHPLDGRGTASLRELAGERWIVEPRADCHHFTVHWCAATGFAAKVSCASSDYYVAQALVAAGRGLALVPEMALRTQHPGVVALRLEGAEPVRRVHATHRAGEEGMESIKVMLRILGALGRQLDGPAG</sequence>
<dbReference type="GO" id="GO:0003700">
    <property type="term" value="F:DNA-binding transcription factor activity"/>
    <property type="evidence" value="ECO:0007669"/>
    <property type="project" value="InterPro"/>
</dbReference>
<dbReference type="SUPFAM" id="SSF53850">
    <property type="entry name" value="Periplasmic binding protein-like II"/>
    <property type="match status" value="1"/>
</dbReference>
<dbReference type="GO" id="GO:0032993">
    <property type="term" value="C:protein-DNA complex"/>
    <property type="evidence" value="ECO:0007669"/>
    <property type="project" value="TreeGrafter"/>
</dbReference>
<dbReference type="EMBL" id="CADCVO010000553">
    <property type="protein sequence ID" value="CAA9523401.1"/>
    <property type="molecule type" value="Genomic_DNA"/>
</dbReference>
<dbReference type="Pfam" id="PF03466">
    <property type="entry name" value="LysR_substrate"/>
    <property type="match status" value="1"/>
</dbReference>
<evidence type="ECO:0000259" key="5">
    <source>
        <dbReference type="PROSITE" id="PS50931"/>
    </source>
</evidence>
<dbReference type="Pfam" id="PF00126">
    <property type="entry name" value="HTH_1"/>
    <property type="match status" value="1"/>
</dbReference>
<dbReference type="InterPro" id="IPR005119">
    <property type="entry name" value="LysR_subst-bd"/>
</dbReference>
<dbReference type="PANTHER" id="PTHR30346:SF29">
    <property type="entry name" value="LYSR SUBSTRATE-BINDING"/>
    <property type="match status" value="1"/>
</dbReference>
<evidence type="ECO:0000256" key="3">
    <source>
        <dbReference type="ARBA" id="ARBA00023125"/>
    </source>
</evidence>
<keyword evidence="3" id="KW-0238">DNA-binding</keyword>
<dbReference type="FunFam" id="1.10.10.10:FF:000001">
    <property type="entry name" value="LysR family transcriptional regulator"/>
    <property type="match status" value="1"/>
</dbReference>
<dbReference type="CDD" id="cd08423">
    <property type="entry name" value="PBP2_LTTR_like_6"/>
    <property type="match status" value="1"/>
</dbReference>
<evidence type="ECO:0000256" key="1">
    <source>
        <dbReference type="ARBA" id="ARBA00009437"/>
    </source>
</evidence>
<comment type="similarity">
    <text evidence="1">Belongs to the LysR transcriptional regulatory family.</text>
</comment>
<evidence type="ECO:0000256" key="2">
    <source>
        <dbReference type="ARBA" id="ARBA00023015"/>
    </source>
</evidence>
<gene>
    <name evidence="6" type="ORF">AVDCRST_MAG13-3539</name>
</gene>
<protein>
    <submittedName>
        <fullName evidence="6">Transcriptional regulator, LysR family</fullName>
    </submittedName>
</protein>
<reference evidence="6" key="1">
    <citation type="submission" date="2020-02" db="EMBL/GenBank/DDBJ databases">
        <authorList>
            <person name="Meier V. D."/>
        </authorList>
    </citation>
    <scope>NUCLEOTIDE SEQUENCE</scope>
    <source>
        <strain evidence="6">AVDCRST_MAG13</strain>
    </source>
</reference>
<proteinExistence type="inferred from homology"/>
<dbReference type="AlphaFoldDB" id="A0A6J4THA1"/>
<dbReference type="SUPFAM" id="SSF46785">
    <property type="entry name" value="Winged helix' DNA-binding domain"/>
    <property type="match status" value="1"/>
</dbReference>
<keyword evidence="2" id="KW-0805">Transcription regulation</keyword>
<organism evidence="6">
    <name type="scientific">uncultured Solirubrobacteraceae bacterium</name>
    <dbReference type="NCBI Taxonomy" id="1162706"/>
    <lineage>
        <taxon>Bacteria</taxon>
        <taxon>Bacillati</taxon>
        <taxon>Actinomycetota</taxon>
        <taxon>Thermoleophilia</taxon>
        <taxon>Solirubrobacterales</taxon>
        <taxon>Solirubrobacteraceae</taxon>
        <taxon>environmental samples</taxon>
    </lineage>
</organism>
<dbReference type="InterPro" id="IPR036390">
    <property type="entry name" value="WH_DNA-bd_sf"/>
</dbReference>
<dbReference type="Gene3D" id="3.40.190.10">
    <property type="entry name" value="Periplasmic binding protein-like II"/>
    <property type="match status" value="2"/>
</dbReference>
<dbReference type="Gene3D" id="1.10.10.10">
    <property type="entry name" value="Winged helix-like DNA-binding domain superfamily/Winged helix DNA-binding domain"/>
    <property type="match status" value="1"/>
</dbReference>
<dbReference type="PANTHER" id="PTHR30346">
    <property type="entry name" value="TRANSCRIPTIONAL DUAL REGULATOR HCAR-RELATED"/>
    <property type="match status" value="1"/>
</dbReference>
<dbReference type="GO" id="GO:0003677">
    <property type="term" value="F:DNA binding"/>
    <property type="evidence" value="ECO:0007669"/>
    <property type="project" value="UniProtKB-KW"/>
</dbReference>
<dbReference type="PROSITE" id="PS50931">
    <property type="entry name" value="HTH_LYSR"/>
    <property type="match status" value="1"/>
</dbReference>
<feature type="domain" description="HTH lysR-type" evidence="5">
    <location>
        <begin position="2"/>
        <end position="59"/>
    </location>
</feature>
<keyword evidence="4" id="KW-0804">Transcription</keyword>
<dbReference type="InterPro" id="IPR000847">
    <property type="entry name" value="LysR_HTH_N"/>
</dbReference>
<evidence type="ECO:0000256" key="4">
    <source>
        <dbReference type="ARBA" id="ARBA00023163"/>
    </source>
</evidence>
<dbReference type="InterPro" id="IPR036388">
    <property type="entry name" value="WH-like_DNA-bd_sf"/>
</dbReference>